<evidence type="ECO:0000256" key="2">
    <source>
        <dbReference type="SAM" id="MobiDB-lite"/>
    </source>
</evidence>
<dbReference type="EMBL" id="OIVN01003368">
    <property type="protein sequence ID" value="SPD10762.1"/>
    <property type="molecule type" value="Genomic_DNA"/>
</dbReference>
<proteinExistence type="predicted"/>
<feature type="compositionally biased region" description="Acidic residues" evidence="2">
    <location>
        <begin position="486"/>
        <end position="497"/>
    </location>
</feature>
<name>A0A2N9HF04_FAGSY</name>
<sequence length="510" mass="56919">MAVVEGGVRFPFHSLLTDFLQTVNATPSQISVNVFRIIMGVVAINRLLDVNLTTREILAVYQYKCPGEKSSTLCHLMARKVHEKLVNGLPSFNKGYEKDYLRVRGEWFSGSSVCRSEYGYPDLKRIESERRQGDAKLIKRVLSTSICVDERGEPRSAPLLLGYEPQVRSFLEGPTIPRSEAFEILPRAPYVAQPVVVEQPQDYPDHIPSGQVYAMAPPINPFKLMGKTADMSSSSKVKGKGKGKGKDIGVKKTPTRKKSCGPGRKGGGLSLPQYQLKGPYPILKLGTPLCCSRPNPISVRDTVLDESNADVSAQATQGVMSIEARHFRLIEKLQKSAAEHEEAMSEVLKVSGENYKKLEEENSKNANMMKEIEERARIEESKRAKAKAEITKIEEKMKELESECVRRLGTAHKEGMEEGLKKGKELGREGAMGEVAAQFKLVYNSRFRHGWKSTLSKTEQPESSDLFLHTSTPLPYPDAGLKNSDDEGDEEEEEEEAKEGAERREEEGRK</sequence>
<gene>
    <name evidence="3" type="ORF">FSB_LOCUS38644</name>
</gene>
<keyword evidence="1" id="KW-0175">Coiled coil</keyword>
<evidence type="ECO:0000313" key="3">
    <source>
        <dbReference type="EMBL" id="SPD10762.1"/>
    </source>
</evidence>
<feature type="region of interest" description="Disordered" evidence="2">
    <location>
        <begin position="454"/>
        <end position="510"/>
    </location>
</feature>
<accession>A0A2N9HF04</accession>
<dbReference type="AlphaFoldDB" id="A0A2N9HF04"/>
<organism evidence="3">
    <name type="scientific">Fagus sylvatica</name>
    <name type="common">Beechnut</name>
    <dbReference type="NCBI Taxonomy" id="28930"/>
    <lineage>
        <taxon>Eukaryota</taxon>
        <taxon>Viridiplantae</taxon>
        <taxon>Streptophyta</taxon>
        <taxon>Embryophyta</taxon>
        <taxon>Tracheophyta</taxon>
        <taxon>Spermatophyta</taxon>
        <taxon>Magnoliopsida</taxon>
        <taxon>eudicotyledons</taxon>
        <taxon>Gunneridae</taxon>
        <taxon>Pentapetalae</taxon>
        <taxon>rosids</taxon>
        <taxon>fabids</taxon>
        <taxon>Fagales</taxon>
        <taxon>Fagaceae</taxon>
        <taxon>Fagus</taxon>
    </lineage>
</organism>
<feature type="compositionally biased region" description="Polar residues" evidence="2">
    <location>
        <begin position="454"/>
        <end position="473"/>
    </location>
</feature>
<feature type="compositionally biased region" description="Basic and acidic residues" evidence="2">
    <location>
        <begin position="498"/>
        <end position="510"/>
    </location>
</feature>
<protein>
    <submittedName>
        <fullName evidence="3">Uncharacterized protein</fullName>
    </submittedName>
</protein>
<feature type="coiled-coil region" evidence="1">
    <location>
        <begin position="330"/>
        <end position="403"/>
    </location>
</feature>
<feature type="region of interest" description="Disordered" evidence="2">
    <location>
        <begin position="232"/>
        <end position="272"/>
    </location>
</feature>
<evidence type="ECO:0000256" key="1">
    <source>
        <dbReference type="SAM" id="Coils"/>
    </source>
</evidence>
<reference evidence="3" key="1">
    <citation type="submission" date="2018-02" db="EMBL/GenBank/DDBJ databases">
        <authorList>
            <person name="Cohen D.B."/>
            <person name="Kent A.D."/>
        </authorList>
    </citation>
    <scope>NUCLEOTIDE SEQUENCE</scope>
</reference>